<dbReference type="EMBL" id="JACCJC010000072">
    <property type="protein sequence ID" value="KAF6229509.1"/>
    <property type="molecule type" value="Genomic_DNA"/>
</dbReference>
<comment type="caution">
    <text evidence="1">The sequence shown here is derived from an EMBL/GenBank/DDBJ whole genome shotgun (WGS) entry which is preliminary data.</text>
</comment>
<evidence type="ECO:0000313" key="1">
    <source>
        <dbReference type="EMBL" id="KAF6229509.1"/>
    </source>
</evidence>
<dbReference type="RefSeq" id="XP_037159701.1">
    <property type="nucleotide sequence ID" value="XM_037313429.1"/>
</dbReference>
<evidence type="ECO:0000313" key="2">
    <source>
        <dbReference type="Proteomes" id="UP000578531"/>
    </source>
</evidence>
<gene>
    <name evidence="1" type="ORF">HO173_011549</name>
</gene>
<name>A0A8H6FJ50_9LECA</name>
<organism evidence="1 2">
    <name type="scientific">Letharia columbiana</name>
    <dbReference type="NCBI Taxonomy" id="112416"/>
    <lineage>
        <taxon>Eukaryota</taxon>
        <taxon>Fungi</taxon>
        <taxon>Dikarya</taxon>
        <taxon>Ascomycota</taxon>
        <taxon>Pezizomycotina</taxon>
        <taxon>Lecanoromycetes</taxon>
        <taxon>OSLEUM clade</taxon>
        <taxon>Lecanoromycetidae</taxon>
        <taxon>Lecanorales</taxon>
        <taxon>Lecanorineae</taxon>
        <taxon>Parmeliaceae</taxon>
        <taxon>Letharia</taxon>
    </lineage>
</organism>
<dbReference type="AlphaFoldDB" id="A0A8H6FJ50"/>
<keyword evidence="2" id="KW-1185">Reference proteome</keyword>
<reference evidence="1 2" key="1">
    <citation type="journal article" date="2020" name="Genomics">
        <title>Complete, high-quality genomes from long-read metagenomic sequencing of two wolf lichen thalli reveals enigmatic genome architecture.</title>
        <authorList>
            <person name="McKenzie S.K."/>
            <person name="Walston R.F."/>
            <person name="Allen J.L."/>
        </authorList>
    </citation>
    <scope>NUCLEOTIDE SEQUENCE [LARGE SCALE GENOMIC DNA]</scope>
    <source>
        <strain evidence="1">WasteWater2</strain>
    </source>
</reference>
<dbReference type="GeneID" id="59293191"/>
<proteinExistence type="predicted"/>
<protein>
    <submittedName>
        <fullName evidence="1">Uncharacterized protein</fullName>
    </submittedName>
</protein>
<dbReference type="Proteomes" id="UP000578531">
    <property type="component" value="Unassembled WGS sequence"/>
</dbReference>
<sequence>MRFEDFRTNTTETAAVHPTQDATRVYWQTYDSTPAAMVLRMEAGIAILKPPAVGEEISWIALSIVGYGGLIQDEEGLLVIDWRVHDMTNDTYLQIREKECPVSHARVNLKAAK</sequence>
<accession>A0A8H6FJ50</accession>